<dbReference type="GO" id="GO:0003677">
    <property type="term" value="F:DNA binding"/>
    <property type="evidence" value="ECO:0007669"/>
    <property type="project" value="InterPro"/>
</dbReference>
<dbReference type="Pfam" id="PF04471">
    <property type="entry name" value="Mrr_cat"/>
    <property type="match status" value="1"/>
</dbReference>
<dbReference type="EMBL" id="QRDJ01000007">
    <property type="protein sequence ID" value="REC94973.1"/>
    <property type="molecule type" value="Genomic_DNA"/>
</dbReference>
<dbReference type="InterPro" id="IPR011856">
    <property type="entry name" value="tRNA_endonuc-like_dom_sf"/>
</dbReference>
<protein>
    <submittedName>
        <fullName evidence="2">Restriction system protein</fullName>
    </submittedName>
</protein>
<dbReference type="RefSeq" id="WP_211308820.1">
    <property type="nucleotide sequence ID" value="NZ_QRDJ01000007.1"/>
</dbReference>
<sequence>MHKVRMPLFPAYAQAAALMKASTGIAPKAIRDMIKAIQDQTGTPKNPVDWSNPDAWIAERLEGAHAELALKIWQTDNQVVNPRHSYGSWLFIKTYDLMEVDDSGCWQPSKRGRKFLNRDEATLKWLDDEEGLLALLELLSGLEMAKRSDILPEWMAFLHQVSKFASDSSCKTTLHQRLSNLVARKLVERQGNRYQISPCGLEWINNSLDAKPDDPRKAIISGVNRYNLQQKQLLKDHLAAMDPYQFEALIGELLRAMGYEDVEVTKASGDKGVDVVGSVQVGITTITEVVQVKRQQGSIIRPVLDQLRGALPYHKAIRGTLITLGKFASSCEQAALFPGAAPITLIDGDRLIELLVENQVGVRKSRPVELLEIDISAFEDVKYEE</sequence>
<evidence type="ECO:0000313" key="3">
    <source>
        <dbReference type="Proteomes" id="UP000256334"/>
    </source>
</evidence>
<dbReference type="GO" id="GO:0009307">
    <property type="term" value="P:DNA restriction-modification system"/>
    <property type="evidence" value="ECO:0007669"/>
    <property type="project" value="InterPro"/>
</dbReference>
<accession>A0A3D9DW11</accession>
<proteinExistence type="predicted"/>
<keyword evidence="3" id="KW-1185">Reference proteome</keyword>
<organism evidence="2 3">
    <name type="scientific">Kushneria indalinina DSM 14324</name>
    <dbReference type="NCBI Taxonomy" id="1122140"/>
    <lineage>
        <taxon>Bacteria</taxon>
        <taxon>Pseudomonadati</taxon>
        <taxon>Pseudomonadota</taxon>
        <taxon>Gammaproteobacteria</taxon>
        <taxon>Oceanospirillales</taxon>
        <taxon>Halomonadaceae</taxon>
        <taxon>Kushneria</taxon>
    </lineage>
</organism>
<dbReference type="PANTHER" id="PTHR30015:SF7">
    <property type="entry name" value="TYPE IV METHYL-DIRECTED RESTRICTION ENZYME ECOKMRR"/>
    <property type="match status" value="1"/>
</dbReference>
<name>A0A3D9DW11_9GAMM</name>
<dbReference type="Proteomes" id="UP000256334">
    <property type="component" value="Unassembled WGS sequence"/>
</dbReference>
<dbReference type="Gene3D" id="3.40.1350.10">
    <property type="match status" value="1"/>
</dbReference>
<gene>
    <name evidence="2" type="ORF">C8D72_1804</name>
</gene>
<reference evidence="2 3" key="1">
    <citation type="submission" date="2018-07" db="EMBL/GenBank/DDBJ databases">
        <title>Genomic Encyclopedia of Type Strains, Phase IV (KMG-IV): sequencing the most valuable type-strain genomes for metagenomic binning, comparative biology and taxonomic classification.</title>
        <authorList>
            <person name="Goeker M."/>
        </authorList>
    </citation>
    <scope>NUCLEOTIDE SEQUENCE [LARGE SCALE GENOMIC DNA]</scope>
    <source>
        <strain evidence="2 3">DSM 14324</strain>
    </source>
</reference>
<feature type="domain" description="Restriction endonuclease type IV Mrr" evidence="1">
    <location>
        <begin position="239"/>
        <end position="355"/>
    </location>
</feature>
<dbReference type="InterPro" id="IPR011335">
    <property type="entry name" value="Restrct_endonuc-II-like"/>
</dbReference>
<dbReference type="PANTHER" id="PTHR30015">
    <property type="entry name" value="MRR RESTRICTION SYSTEM PROTEIN"/>
    <property type="match status" value="1"/>
</dbReference>
<dbReference type="SUPFAM" id="SSF52980">
    <property type="entry name" value="Restriction endonuclease-like"/>
    <property type="match status" value="1"/>
</dbReference>
<dbReference type="InterPro" id="IPR052906">
    <property type="entry name" value="Type_IV_Methyl-Rstrct_Enzyme"/>
</dbReference>
<dbReference type="GO" id="GO:0015666">
    <property type="term" value="F:restriction endodeoxyribonuclease activity"/>
    <property type="evidence" value="ECO:0007669"/>
    <property type="project" value="TreeGrafter"/>
</dbReference>
<evidence type="ECO:0000259" key="1">
    <source>
        <dbReference type="Pfam" id="PF04471"/>
    </source>
</evidence>
<dbReference type="InterPro" id="IPR007560">
    <property type="entry name" value="Restrct_endonuc_IV_Mrr"/>
</dbReference>
<evidence type="ECO:0000313" key="2">
    <source>
        <dbReference type="EMBL" id="REC94973.1"/>
    </source>
</evidence>
<comment type="caution">
    <text evidence="2">The sequence shown here is derived from an EMBL/GenBank/DDBJ whole genome shotgun (WGS) entry which is preliminary data.</text>
</comment>
<dbReference type="AlphaFoldDB" id="A0A3D9DW11"/>